<sequence>MVLLKKLITSPSFTTFHFRTVATSSFRTTKQLTRPIVPHRSPAAVGASFSRLINKREFRVHVSDHDSEFKNLEFLMVEDYERKTNQDVVFSMLLPRLFHSDEDGLCLDMHMPGMDSRHVSVCVEDNTLLCEGTRPDGKLAIYIREFDDLPPDKKYTKPAGIVPMTQCCAGTGTYIGWMSLPKKMYTQTDVKATMKEANVVADIYLCCVDLVDYSIAGVKSV</sequence>
<keyword evidence="2" id="KW-1185">Reference proteome</keyword>
<dbReference type="Proteomes" id="UP000245207">
    <property type="component" value="Unassembled WGS sequence"/>
</dbReference>
<dbReference type="EMBL" id="PKPP01000473">
    <property type="protein sequence ID" value="PWA92315.1"/>
    <property type="molecule type" value="Genomic_DNA"/>
</dbReference>
<evidence type="ECO:0000313" key="2">
    <source>
        <dbReference type="Proteomes" id="UP000245207"/>
    </source>
</evidence>
<comment type="caution">
    <text evidence="1">The sequence shown here is derived from an EMBL/GenBank/DDBJ whole genome shotgun (WGS) entry which is preliminary data.</text>
</comment>
<organism evidence="1 2">
    <name type="scientific">Artemisia annua</name>
    <name type="common">Sweet wormwood</name>
    <dbReference type="NCBI Taxonomy" id="35608"/>
    <lineage>
        <taxon>Eukaryota</taxon>
        <taxon>Viridiplantae</taxon>
        <taxon>Streptophyta</taxon>
        <taxon>Embryophyta</taxon>
        <taxon>Tracheophyta</taxon>
        <taxon>Spermatophyta</taxon>
        <taxon>Magnoliopsida</taxon>
        <taxon>eudicotyledons</taxon>
        <taxon>Gunneridae</taxon>
        <taxon>Pentapetalae</taxon>
        <taxon>asterids</taxon>
        <taxon>campanulids</taxon>
        <taxon>Asterales</taxon>
        <taxon>Asteraceae</taxon>
        <taxon>Asteroideae</taxon>
        <taxon>Anthemideae</taxon>
        <taxon>Artemisiinae</taxon>
        <taxon>Artemisia</taxon>
    </lineage>
</organism>
<reference evidence="1 2" key="1">
    <citation type="journal article" date="2018" name="Mol. Plant">
        <title>The genome of Artemisia annua provides insight into the evolution of Asteraceae family and artemisinin biosynthesis.</title>
        <authorList>
            <person name="Shen Q."/>
            <person name="Zhang L."/>
            <person name="Liao Z."/>
            <person name="Wang S."/>
            <person name="Yan T."/>
            <person name="Shi P."/>
            <person name="Liu M."/>
            <person name="Fu X."/>
            <person name="Pan Q."/>
            <person name="Wang Y."/>
            <person name="Lv Z."/>
            <person name="Lu X."/>
            <person name="Zhang F."/>
            <person name="Jiang W."/>
            <person name="Ma Y."/>
            <person name="Chen M."/>
            <person name="Hao X."/>
            <person name="Li L."/>
            <person name="Tang Y."/>
            <person name="Lv G."/>
            <person name="Zhou Y."/>
            <person name="Sun X."/>
            <person name="Brodelius P.E."/>
            <person name="Rose J.K.C."/>
            <person name="Tang K."/>
        </authorList>
    </citation>
    <scope>NUCLEOTIDE SEQUENCE [LARGE SCALE GENOMIC DNA]</scope>
    <source>
        <strain evidence="2">cv. Huhao1</strain>
        <tissue evidence="1">Leaf</tissue>
    </source>
</reference>
<name>A0A2U1Q2W4_ARTAN</name>
<evidence type="ECO:0000313" key="1">
    <source>
        <dbReference type="EMBL" id="PWA92315.1"/>
    </source>
</evidence>
<gene>
    <name evidence="1" type="ORF">CTI12_AA079780</name>
</gene>
<proteinExistence type="predicted"/>
<accession>A0A2U1Q2W4</accession>
<dbReference type="AlphaFoldDB" id="A0A2U1Q2W4"/>
<protein>
    <submittedName>
        <fullName evidence="1">Uncharacterized protein</fullName>
    </submittedName>
</protein>